<dbReference type="InterPro" id="IPR003749">
    <property type="entry name" value="ThiS/MoaD-like"/>
</dbReference>
<dbReference type="EMBL" id="FQZL01000006">
    <property type="protein sequence ID" value="SHI65025.1"/>
    <property type="molecule type" value="Genomic_DNA"/>
</dbReference>
<dbReference type="InterPro" id="IPR016155">
    <property type="entry name" value="Mopterin_synth/thiamin_S_b"/>
</dbReference>
<proteinExistence type="predicted"/>
<dbReference type="Pfam" id="PF02597">
    <property type="entry name" value="ThiS"/>
    <property type="match status" value="1"/>
</dbReference>
<dbReference type="AlphaFoldDB" id="A0A1M6CVB4"/>
<dbReference type="STRING" id="1121476.SAMN02745751_00692"/>
<evidence type="ECO:0000313" key="2">
    <source>
        <dbReference type="Proteomes" id="UP000184052"/>
    </source>
</evidence>
<protein>
    <submittedName>
        <fullName evidence="1">Thiamine biosynthesis protein ThiS</fullName>
    </submittedName>
</protein>
<keyword evidence="2" id="KW-1185">Reference proteome</keyword>
<sequence>MLLNNRQFEHYVENMSIQDVIDVMKFTYPRLVVKVNGKLIQKKEYSNVFLNENDDVKIHHLLAGG</sequence>
<dbReference type="InterPro" id="IPR012675">
    <property type="entry name" value="Beta-grasp_dom_sf"/>
</dbReference>
<dbReference type="CDD" id="cd00565">
    <property type="entry name" value="Ubl_ThiS"/>
    <property type="match status" value="1"/>
</dbReference>
<evidence type="ECO:0000313" key="1">
    <source>
        <dbReference type="EMBL" id="SHI65025.1"/>
    </source>
</evidence>
<dbReference type="Gene3D" id="3.10.20.30">
    <property type="match status" value="1"/>
</dbReference>
<name>A0A1M6CVB4_9FIRM</name>
<gene>
    <name evidence="1" type="ORF">SAMN02745751_00692</name>
</gene>
<dbReference type="Proteomes" id="UP000184052">
    <property type="component" value="Unassembled WGS sequence"/>
</dbReference>
<reference evidence="1 2" key="1">
    <citation type="submission" date="2016-11" db="EMBL/GenBank/DDBJ databases">
        <authorList>
            <person name="Jaros S."/>
            <person name="Januszkiewicz K."/>
            <person name="Wedrychowicz H."/>
        </authorList>
    </citation>
    <scope>NUCLEOTIDE SEQUENCE [LARGE SCALE GENOMIC DNA]</scope>
    <source>
        <strain evidence="1 2">DSM 17477</strain>
    </source>
</reference>
<accession>A0A1M6CVB4</accession>
<dbReference type="SUPFAM" id="SSF54285">
    <property type="entry name" value="MoaD/ThiS"/>
    <property type="match status" value="1"/>
</dbReference>
<organism evidence="1 2">
    <name type="scientific">Dethiosulfatibacter aminovorans DSM 17477</name>
    <dbReference type="NCBI Taxonomy" id="1121476"/>
    <lineage>
        <taxon>Bacteria</taxon>
        <taxon>Bacillati</taxon>
        <taxon>Bacillota</taxon>
        <taxon>Tissierellia</taxon>
        <taxon>Dethiosulfatibacter</taxon>
    </lineage>
</organism>